<keyword evidence="6 9" id="KW-1133">Transmembrane helix</keyword>
<dbReference type="STRING" id="1194090.SAMN05443144_10565"/>
<dbReference type="AlphaFoldDB" id="A0A1M4YH68"/>
<keyword evidence="5" id="KW-0862">Zinc</keyword>
<name>A0A1M4YH68_9BACT</name>
<protein>
    <submittedName>
        <fullName evidence="12">Cobalt-zinc-cadmium efflux system protein</fullName>
    </submittedName>
</protein>
<evidence type="ECO:0000259" key="11">
    <source>
        <dbReference type="Pfam" id="PF16916"/>
    </source>
</evidence>
<dbReference type="RefSeq" id="WP_073060787.1">
    <property type="nucleotide sequence ID" value="NZ_FQUS01000005.1"/>
</dbReference>
<evidence type="ECO:0000256" key="2">
    <source>
        <dbReference type="ARBA" id="ARBA00008873"/>
    </source>
</evidence>
<feature type="domain" description="Cation efflux protein transmembrane" evidence="10">
    <location>
        <begin position="19"/>
        <end position="203"/>
    </location>
</feature>
<dbReference type="Gene3D" id="1.20.1510.10">
    <property type="entry name" value="Cation efflux protein transmembrane domain"/>
    <property type="match status" value="1"/>
</dbReference>
<keyword evidence="13" id="KW-1185">Reference proteome</keyword>
<keyword evidence="4 9" id="KW-0812">Transmembrane</keyword>
<evidence type="ECO:0000313" key="12">
    <source>
        <dbReference type="EMBL" id="SHF05184.1"/>
    </source>
</evidence>
<proteinExistence type="inferred from homology"/>
<dbReference type="GO" id="GO:0005385">
    <property type="term" value="F:zinc ion transmembrane transporter activity"/>
    <property type="evidence" value="ECO:0007669"/>
    <property type="project" value="TreeGrafter"/>
</dbReference>
<dbReference type="InterPro" id="IPR058533">
    <property type="entry name" value="Cation_efflux_TM"/>
</dbReference>
<evidence type="ECO:0000256" key="7">
    <source>
        <dbReference type="ARBA" id="ARBA00023065"/>
    </source>
</evidence>
<dbReference type="Proteomes" id="UP000184041">
    <property type="component" value="Unassembled WGS sequence"/>
</dbReference>
<dbReference type="NCBIfam" id="TIGR01297">
    <property type="entry name" value="CDF"/>
    <property type="match status" value="1"/>
</dbReference>
<feature type="domain" description="Cation efflux protein cytoplasmic" evidence="11">
    <location>
        <begin position="211"/>
        <end position="282"/>
    </location>
</feature>
<keyword evidence="3" id="KW-0813">Transport</keyword>
<organism evidence="12 13">
    <name type="scientific">Fodinibius roseus</name>
    <dbReference type="NCBI Taxonomy" id="1194090"/>
    <lineage>
        <taxon>Bacteria</taxon>
        <taxon>Pseudomonadati</taxon>
        <taxon>Balneolota</taxon>
        <taxon>Balneolia</taxon>
        <taxon>Balneolales</taxon>
        <taxon>Balneolaceae</taxon>
        <taxon>Fodinibius</taxon>
    </lineage>
</organism>
<dbReference type="PANTHER" id="PTHR11562:SF17">
    <property type="entry name" value="RE54080P-RELATED"/>
    <property type="match status" value="1"/>
</dbReference>
<feature type="transmembrane region" description="Helical" evidence="9">
    <location>
        <begin position="178"/>
        <end position="196"/>
    </location>
</feature>
<keyword evidence="7" id="KW-0406">Ion transport</keyword>
<reference evidence="12 13" key="1">
    <citation type="submission" date="2016-11" db="EMBL/GenBank/DDBJ databases">
        <authorList>
            <person name="Jaros S."/>
            <person name="Januszkiewicz K."/>
            <person name="Wedrychowicz H."/>
        </authorList>
    </citation>
    <scope>NUCLEOTIDE SEQUENCE [LARGE SCALE GENOMIC DNA]</scope>
    <source>
        <strain evidence="12 13">DSM 21986</strain>
    </source>
</reference>
<dbReference type="InterPro" id="IPR002524">
    <property type="entry name" value="Cation_efflux"/>
</dbReference>
<dbReference type="InterPro" id="IPR036837">
    <property type="entry name" value="Cation_efflux_CTD_sf"/>
</dbReference>
<evidence type="ECO:0000256" key="5">
    <source>
        <dbReference type="ARBA" id="ARBA00022906"/>
    </source>
</evidence>
<keyword evidence="8 9" id="KW-0472">Membrane</keyword>
<dbReference type="InterPro" id="IPR027470">
    <property type="entry name" value="Cation_efflux_CTD"/>
</dbReference>
<dbReference type="GO" id="GO:0005886">
    <property type="term" value="C:plasma membrane"/>
    <property type="evidence" value="ECO:0007669"/>
    <property type="project" value="TreeGrafter"/>
</dbReference>
<dbReference type="EMBL" id="FQUS01000005">
    <property type="protein sequence ID" value="SHF05184.1"/>
    <property type="molecule type" value="Genomic_DNA"/>
</dbReference>
<evidence type="ECO:0000313" key="13">
    <source>
        <dbReference type="Proteomes" id="UP000184041"/>
    </source>
</evidence>
<evidence type="ECO:0000256" key="3">
    <source>
        <dbReference type="ARBA" id="ARBA00022448"/>
    </source>
</evidence>
<feature type="transmembrane region" description="Helical" evidence="9">
    <location>
        <begin position="87"/>
        <end position="105"/>
    </location>
</feature>
<accession>A0A1M4YH68</accession>
<evidence type="ECO:0000259" key="10">
    <source>
        <dbReference type="Pfam" id="PF01545"/>
    </source>
</evidence>
<feature type="transmembrane region" description="Helical" evidence="9">
    <location>
        <begin position="117"/>
        <end position="138"/>
    </location>
</feature>
<dbReference type="OrthoDB" id="9809646at2"/>
<evidence type="ECO:0000256" key="4">
    <source>
        <dbReference type="ARBA" id="ARBA00022692"/>
    </source>
</evidence>
<evidence type="ECO:0000256" key="9">
    <source>
        <dbReference type="SAM" id="Phobius"/>
    </source>
</evidence>
<comment type="subcellular location">
    <subcellularLocation>
        <location evidence="1">Membrane</location>
        <topology evidence="1">Multi-pass membrane protein</topology>
    </subcellularLocation>
</comment>
<evidence type="ECO:0000256" key="1">
    <source>
        <dbReference type="ARBA" id="ARBA00004141"/>
    </source>
</evidence>
<dbReference type="SUPFAM" id="SSF160240">
    <property type="entry name" value="Cation efflux protein cytoplasmic domain-like"/>
    <property type="match status" value="1"/>
</dbReference>
<feature type="transmembrane region" description="Helical" evidence="9">
    <location>
        <begin position="150"/>
        <end position="172"/>
    </location>
</feature>
<dbReference type="PANTHER" id="PTHR11562">
    <property type="entry name" value="CATION EFFLUX PROTEIN/ ZINC TRANSPORTER"/>
    <property type="match status" value="1"/>
</dbReference>
<gene>
    <name evidence="12" type="ORF">SAMN05443144_10565</name>
</gene>
<dbReference type="Pfam" id="PF01545">
    <property type="entry name" value="Cation_efflux"/>
    <property type="match status" value="1"/>
</dbReference>
<dbReference type="InterPro" id="IPR027469">
    <property type="entry name" value="Cation_efflux_TMD_sf"/>
</dbReference>
<evidence type="ECO:0000256" key="6">
    <source>
        <dbReference type="ARBA" id="ARBA00022989"/>
    </source>
</evidence>
<sequence>MGHDHSSYTQVYGKAFGIGIGLNIAYVAVEVIYGLIIDSSALLADAGHNASDVLSLVFAWFAMAVAQKKPSIKYTYGLRRSTILVSILNALLLFGAAAVIGWKAWQKLFEPVQIAGTQVMIVAGIGIVVNTVTALLFIKGQEKDLNIKGAFLHMAADAGVSVGVVISGLLINLTGKNWIDPLTSFFILIIIVYGTWKLFIDSINLALDAVPKDIDYDDVRKFLQGHEHVKAVHDLHIRAMSTTENALSVHLVVNPVSDDLLKRLKRELHEKFGIEHTTVQLENTDLDDALNTTQ</sequence>
<feature type="transmembrane region" description="Helical" evidence="9">
    <location>
        <begin position="12"/>
        <end position="36"/>
    </location>
</feature>
<dbReference type="SUPFAM" id="SSF161111">
    <property type="entry name" value="Cation efflux protein transmembrane domain-like"/>
    <property type="match status" value="1"/>
</dbReference>
<keyword evidence="5" id="KW-0864">Zinc transport</keyword>
<comment type="similarity">
    <text evidence="2">Belongs to the cation diffusion facilitator (CDF) transporter (TC 2.A.4) family. SLC30A subfamily.</text>
</comment>
<dbReference type="Pfam" id="PF16916">
    <property type="entry name" value="ZT_dimer"/>
    <property type="match status" value="1"/>
</dbReference>
<evidence type="ECO:0000256" key="8">
    <source>
        <dbReference type="ARBA" id="ARBA00023136"/>
    </source>
</evidence>
<dbReference type="InterPro" id="IPR050681">
    <property type="entry name" value="CDF/SLC30A"/>
</dbReference>